<dbReference type="AlphaFoldDB" id="A0A8H6SWV2"/>
<name>A0A8H6SWV2_MYCCL</name>
<keyword evidence="2" id="KW-1185">Reference proteome</keyword>
<reference evidence="1" key="1">
    <citation type="submission" date="2020-05" db="EMBL/GenBank/DDBJ databases">
        <title>Mycena genomes resolve the evolution of fungal bioluminescence.</title>
        <authorList>
            <person name="Tsai I.J."/>
        </authorList>
    </citation>
    <scope>NUCLEOTIDE SEQUENCE</scope>
    <source>
        <strain evidence="1">110903Hualien_Pintung</strain>
    </source>
</reference>
<gene>
    <name evidence="1" type="ORF">HMN09_00790200</name>
</gene>
<dbReference type="Proteomes" id="UP000613580">
    <property type="component" value="Unassembled WGS sequence"/>
</dbReference>
<sequence length="191" mass="20891">MLGIAAIRATRRWGRSERPRVEMRSVREQDWLELVHECGGGGGTKSAGSNSEFACADDGNISLGLDVEPIAAGTCPVWSKSSFVDDADVLGPNADKRESLRSKTRSIAVRICLQRVRVAGMRVGTADGQFLFDDGAQWFGNGTKKRSALLGRRQTAFRHEECRSPEEIAVECQERGSGRRLGTVECEYDGV</sequence>
<dbReference type="EMBL" id="JACAZE010000010">
    <property type="protein sequence ID" value="KAF7305380.1"/>
    <property type="molecule type" value="Genomic_DNA"/>
</dbReference>
<evidence type="ECO:0000313" key="1">
    <source>
        <dbReference type="EMBL" id="KAF7305380.1"/>
    </source>
</evidence>
<protein>
    <submittedName>
        <fullName evidence="1">Uncharacterized protein</fullName>
    </submittedName>
</protein>
<organism evidence="1 2">
    <name type="scientific">Mycena chlorophos</name>
    <name type="common">Agaric fungus</name>
    <name type="synonym">Agaricus chlorophos</name>
    <dbReference type="NCBI Taxonomy" id="658473"/>
    <lineage>
        <taxon>Eukaryota</taxon>
        <taxon>Fungi</taxon>
        <taxon>Dikarya</taxon>
        <taxon>Basidiomycota</taxon>
        <taxon>Agaricomycotina</taxon>
        <taxon>Agaricomycetes</taxon>
        <taxon>Agaricomycetidae</taxon>
        <taxon>Agaricales</taxon>
        <taxon>Marasmiineae</taxon>
        <taxon>Mycenaceae</taxon>
        <taxon>Mycena</taxon>
    </lineage>
</organism>
<evidence type="ECO:0000313" key="2">
    <source>
        <dbReference type="Proteomes" id="UP000613580"/>
    </source>
</evidence>
<comment type="caution">
    <text evidence="1">The sequence shown here is derived from an EMBL/GenBank/DDBJ whole genome shotgun (WGS) entry which is preliminary data.</text>
</comment>
<accession>A0A8H6SWV2</accession>
<proteinExistence type="predicted"/>